<keyword evidence="1" id="KW-0472">Membrane</keyword>
<evidence type="ECO:0000313" key="3">
    <source>
        <dbReference type="Proteomes" id="UP001218788"/>
    </source>
</evidence>
<gene>
    <name evidence="2" type="ORF">OIK42_20045</name>
</gene>
<feature type="transmembrane region" description="Helical" evidence="1">
    <location>
        <begin position="7"/>
        <end position="29"/>
    </location>
</feature>
<accession>A0ABT5L7P7</accession>
<dbReference type="EMBL" id="JAQQXP010000005">
    <property type="protein sequence ID" value="MDC8833054.1"/>
    <property type="molecule type" value="Genomic_DNA"/>
</dbReference>
<dbReference type="Proteomes" id="UP001218788">
    <property type="component" value="Unassembled WGS sequence"/>
</dbReference>
<evidence type="ECO:0000256" key="1">
    <source>
        <dbReference type="SAM" id="Phobius"/>
    </source>
</evidence>
<protein>
    <submittedName>
        <fullName evidence="2">Uncharacterized protein</fullName>
    </submittedName>
</protein>
<proteinExistence type="predicted"/>
<keyword evidence="1" id="KW-1133">Transmembrane helix</keyword>
<reference evidence="2 3" key="1">
    <citation type="submission" date="2022-10" db="EMBL/GenBank/DDBJ databases">
        <title>Alteromonas sp. chi3 Genome sequencing.</title>
        <authorList>
            <person name="Park S."/>
        </authorList>
    </citation>
    <scope>NUCLEOTIDE SEQUENCE [LARGE SCALE GENOMIC DNA]</scope>
    <source>
        <strain evidence="3">chi3</strain>
    </source>
</reference>
<organism evidence="2 3">
    <name type="scientific">Alteromonas gilva</name>
    <dbReference type="NCBI Taxonomy" id="2987522"/>
    <lineage>
        <taxon>Bacteria</taxon>
        <taxon>Pseudomonadati</taxon>
        <taxon>Pseudomonadota</taxon>
        <taxon>Gammaproteobacteria</taxon>
        <taxon>Alteromonadales</taxon>
        <taxon>Alteromonadaceae</taxon>
        <taxon>Alteromonas/Salinimonas group</taxon>
        <taxon>Alteromonas</taxon>
    </lineage>
</organism>
<evidence type="ECO:0000313" key="2">
    <source>
        <dbReference type="EMBL" id="MDC8833054.1"/>
    </source>
</evidence>
<keyword evidence="1" id="KW-0812">Transmembrane</keyword>
<feature type="transmembrane region" description="Helical" evidence="1">
    <location>
        <begin position="41"/>
        <end position="59"/>
    </location>
</feature>
<comment type="caution">
    <text evidence="2">The sequence shown here is derived from an EMBL/GenBank/DDBJ whole genome shotgun (WGS) entry which is preliminary data.</text>
</comment>
<sequence length="119" mass="13049">MRGNHYWAGINGLFSLFFVFLIFGGMADIPMQGSDGLFTDSIPQGLAIGFMGAFFSSFLTRKRICNGQLTINEKTESASWLPVHPAIRALLFALLGAVVTLNFFALLTFGFSIDSRAFI</sequence>
<feature type="transmembrane region" description="Helical" evidence="1">
    <location>
        <begin position="89"/>
        <end position="113"/>
    </location>
</feature>
<dbReference type="RefSeq" id="WP_273642974.1">
    <property type="nucleotide sequence ID" value="NZ_JAQQXP010000005.1"/>
</dbReference>
<keyword evidence="3" id="KW-1185">Reference proteome</keyword>
<name>A0ABT5L7P7_9ALTE</name>